<name>A0A540KD94_MALBA</name>
<dbReference type="GO" id="GO:0016020">
    <property type="term" value="C:membrane"/>
    <property type="evidence" value="ECO:0007669"/>
    <property type="project" value="UniProtKB-SubCell"/>
</dbReference>
<dbReference type="GO" id="GO:0004497">
    <property type="term" value="F:monooxygenase activity"/>
    <property type="evidence" value="ECO:0007669"/>
    <property type="project" value="UniProtKB-KW"/>
</dbReference>
<dbReference type="GO" id="GO:0020037">
    <property type="term" value="F:heme binding"/>
    <property type="evidence" value="ECO:0007669"/>
    <property type="project" value="InterPro"/>
</dbReference>
<dbReference type="SUPFAM" id="SSF48264">
    <property type="entry name" value="Cytochrome P450"/>
    <property type="match status" value="1"/>
</dbReference>
<dbReference type="STRING" id="106549.A0A540KD94"/>
<evidence type="ECO:0000256" key="10">
    <source>
        <dbReference type="ARBA" id="ARBA00023136"/>
    </source>
</evidence>
<dbReference type="Pfam" id="PF00067">
    <property type="entry name" value="p450"/>
    <property type="match status" value="1"/>
</dbReference>
<dbReference type="PANTHER" id="PTHR24282:SF26">
    <property type="entry name" value="CYTOCHROME P450"/>
    <property type="match status" value="1"/>
</dbReference>
<evidence type="ECO:0000256" key="3">
    <source>
        <dbReference type="ARBA" id="ARBA00022617"/>
    </source>
</evidence>
<sequence length="528" mass="59563">MAAAKIILSMLLGGFVILFLYLYESLVLKQRRQRSKLEKQGIRGPPSSSIIFGNIPDMKRFKLEVTKKSTAAAPSRSPISKDHRVSINHDWPSTLFPHLVQWRNEYGPIFMYSTGIIQHVSVSDVEMVKELSLASLNLGQPAYKLSKDRKPLLGQGILSSNGPIWSHQRKIIAPEFYSDKVKGMVDLMVDSTTMMVRSWEHKIESEGGNSVFRVDDDLRSLSADIISRASFGSNYLQGKEIFLKLRTLQKIMSNGNIGVPGARYLPTQNNRQIGRLEKEIHSMILKAAKQRSTEATHEKDLMQMILEGAKNYDDADNLFSGYSRDSFIVDNCKSIYFAGHETIAVTATWSLMLLATHPEWQAHVRAEVLEIFRDGIPDADMFRSMKTLNMVIQETLRLYPPAVFIVRQALKDIEFNKIVVPKGTNIQIPVPILQQLPDVWGPDALQFNPKRFRHGIVAACKSPEAYMPFGFGPRICVGKNLAMTELKVILSLILSKFCFSLSPAYQHSPACRLVIEPEHGVILHLKRV</sequence>
<organism evidence="14 15">
    <name type="scientific">Malus baccata</name>
    <name type="common">Siberian crab apple</name>
    <name type="synonym">Pyrus baccata</name>
    <dbReference type="NCBI Taxonomy" id="106549"/>
    <lineage>
        <taxon>Eukaryota</taxon>
        <taxon>Viridiplantae</taxon>
        <taxon>Streptophyta</taxon>
        <taxon>Embryophyta</taxon>
        <taxon>Tracheophyta</taxon>
        <taxon>Spermatophyta</taxon>
        <taxon>Magnoliopsida</taxon>
        <taxon>eudicotyledons</taxon>
        <taxon>Gunneridae</taxon>
        <taxon>Pentapetalae</taxon>
        <taxon>rosids</taxon>
        <taxon>fabids</taxon>
        <taxon>Rosales</taxon>
        <taxon>Rosaceae</taxon>
        <taxon>Amygdaloideae</taxon>
        <taxon>Maleae</taxon>
        <taxon>Malus</taxon>
    </lineage>
</organism>
<feature type="binding site" description="axial binding residue" evidence="11">
    <location>
        <position position="476"/>
    </location>
    <ligand>
        <name>heme</name>
        <dbReference type="ChEBI" id="CHEBI:30413"/>
    </ligand>
    <ligandPart>
        <name>Fe</name>
        <dbReference type="ChEBI" id="CHEBI:18248"/>
    </ligandPart>
</feature>
<evidence type="ECO:0000256" key="9">
    <source>
        <dbReference type="ARBA" id="ARBA00023033"/>
    </source>
</evidence>
<keyword evidence="9 12" id="KW-0503">Monooxygenase</keyword>
<evidence type="ECO:0008006" key="16">
    <source>
        <dbReference type="Google" id="ProtNLM"/>
    </source>
</evidence>
<evidence type="ECO:0000256" key="5">
    <source>
        <dbReference type="ARBA" id="ARBA00022723"/>
    </source>
</evidence>
<reference evidence="14 15" key="1">
    <citation type="journal article" date="2019" name="G3 (Bethesda)">
        <title>Sequencing of a Wild Apple (Malus baccata) Genome Unravels the Differences Between Cultivated and Wild Apple Species Regarding Disease Resistance and Cold Tolerance.</title>
        <authorList>
            <person name="Chen X."/>
        </authorList>
    </citation>
    <scope>NUCLEOTIDE SEQUENCE [LARGE SCALE GENOMIC DNA]</scope>
    <source>
        <strain evidence="15">cv. Shandingzi</strain>
        <tissue evidence="14">Leaves</tissue>
    </source>
</reference>
<dbReference type="AlphaFoldDB" id="A0A540KD94"/>
<accession>A0A540KD94</accession>
<keyword evidence="15" id="KW-1185">Reference proteome</keyword>
<comment type="subcellular location">
    <subcellularLocation>
        <location evidence="1">Membrane</location>
        <topology evidence="1">Single-pass membrane protein</topology>
    </subcellularLocation>
</comment>
<dbReference type="GO" id="GO:0016705">
    <property type="term" value="F:oxidoreductase activity, acting on paired donors, with incorporation or reduction of molecular oxygen"/>
    <property type="evidence" value="ECO:0007669"/>
    <property type="project" value="InterPro"/>
</dbReference>
<keyword evidence="6 13" id="KW-1133">Transmembrane helix</keyword>
<dbReference type="EMBL" id="VIEB01001437">
    <property type="protein sequence ID" value="TQD72169.1"/>
    <property type="molecule type" value="Genomic_DNA"/>
</dbReference>
<dbReference type="Proteomes" id="UP000315295">
    <property type="component" value="Unassembled WGS sequence"/>
</dbReference>
<evidence type="ECO:0000313" key="15">
    <source>
        <dbReference type="Proteomes" id="UP000315295"/>
    </source>
</evidence>
<dbReference type="PANTHER" id="PTHR24282">
    <property type="entry name" value="CYTOCHROME P450 FAMILY MEMBER"/>
    <property type="match status" value="1"/>
</dbReference>
<dbReference type="GO" id="GO:0005506">
    <property type="term" value="F:iron ion binding"/>
    <property type="evidence" value="ECO:0007669"/>
    <property type="project" value="InterPro"/>
</dbReference>
<dbReference type="Gene3D" id="1.10.630.10">
    <property type="entry name" value="Cytochrome P450"/>
    <property type="match status" value="1"/>
</dbReference>
<dbReference type="InterPro" id="IPR050665">
    <property type="entry name" value="Cytochrome_P450_Monooxygen"/>
</dbReference>
<dbReference type="PRINTS" id="PR00385">
    <property type="entry name" value="P450"/>
</dbReference>
<evidence type="ECO:0000313" key="14">
    <source>
        <dbReference type="EMBL" id="TQD72169.1"/>
    </source>
</evidence>
<dbReference type="InterPro" id="IPR017972">
    <property type="entry name" value="Cyt_P450_CS"/>
</dbReference>
<evidence type="ECO:0000256" key="6">
    <source>
        <dbReference type="ARBA" id="ARBA00022989"/>
    </source>
</evidence>
<comment type="similarity">
    <text evidence="2 12">Belongs to the cytochrome P450 family.</text>
</comment>
<gene>
    <name evidence="14" type="ORF">C1H46_042296</name>
</gene>
<dbReference type="PRINTS" id="PR00463">
    <property type="entry name" value="EP450I"/>
</dbReference>
<dbReference type="InterPro" id="IPR001128">
    <property type="entry name" value="Cyt_P450"/>
</dbReference>
<keyword evidence="8 11" id="KW-0408">Iron</keyword>
<keyword evidence="4 13" id="KW-0812">Transmembrane</keyword>
<keyword evidence="10 13" id="KW-0472">Membrane</keyword>
<dbReference type="InterPro" id="IPR002401">
    <property type="entry name" value="Cyt_P450_E_grp-I"/>
</dbReference>
<feature type="transmembrane region" description="Helical" evidence="13">
    <location>
        <begin position="6"/>
        <end position="23"/>
    </location>
</feature>
<evidence type="ECO:0000256" key="4">
    <source>
        <dbReference type="ARBA" id="ARBA00022692"/>
    </source>
</evidence>
<proteinExistence type="inferred from homology"/>
<keyword evidence="3 11" id="KW-0349">Heme</keyword>
<evidence type="ECO:0000256" key="8">
    <source>
        <dbReference type="ARBA" id="ARBA00023004"/>
    </source>
</evidence>
<evidence type="ECO:0000256" key="7">
    <source>
        <dbReference type="ARBA" id="ARBA00023002"/>
    </source>
</evidence>
<evidence type="ECO:0000256" key="11">
    <source>
        <dbReference type="PIRSR" id="PIRSR602401-1"/>
    </source>
</evidence>
<evidence type="ECO:0000256" key="13">
    <source>
        <dbReference type="SAM" id="Phobius"/>
    </source>
</evidence>
<dbReference type="PROSITE" id="PS00086">
    <property type="entry name" value="CYTOCHROME_P450"/>
    <property type="match status" value="1"/>
</dbReference>
<dbReference type="InterPro" id="IPR036396">
    <property type="entry name" value="Cyt_P450_sf"/>
</dbReference>
<protein>
    <recommendedName>
        <fullName evidence="16">Cytochrome P450</fullName>
    </recommendedName>
</protein>
<evidence type="ECO:0000256" key="12">
    <source>
        <dbReference type="RuleBase" id="RU000461"/>
    </source>
</evidence>
<comment type="caution">
    <text evidence="14">The sequence shown here is derived from an EMBL/GenBank/DDBJ whole genome shotgun (WGS) entry which is preliminary data.</text>
</comment>
<comment type="cofactor">
    <cofactor evidence="11">
        <name>heme</name>
        <dbReference type="ChEBI" id="CHEBI:30413"/>
    </cofactor>
</comment>
<keyword evidence="5 11" id="KW-0479">Metal-binding</keyword>
<keyword evidence="7 12" id="KW-0560">Oxidoreductase</keyword>
<evidence type="ECO:0000256" key="2">
    <source>
        <dbReference type="ARBA" id="ARBA00010617"/>
    </source>
</evidence>
<evidence type="ECO:0000256" key="1">
    <source>
        <dbReference type="ARBA" id="ARBA00004167"/>
    </source>
</evidence>